<dbReference type="VEuPathDB" id="FungiDB:TAPDE_005303"/>
<dbReference type="InterPro" id="IPR036322">
    <property type="entry name" value="WD40_repeat_dom_sf"/>
</dbReference>
<dbReference type="SUPFAM" id="SSF50978">
    <property type="entry name" value="WD40 repeat-like"/>
    <property type="match status" value="1"/>
</dbReference>
<protein>
    <submittedName>
        <fullName evidence="1">Uncharacterized protein</fullName>
    </submittedName>
</protein>
<gene>
    <name evidence="1" type="ORF">TAPDE_005303</name>
</gene>
<evidence type="ECO:0000313" key="1">
    <source>
        <dbReference type="EMBL" id="CCG84780.1"/>
    </source>
</evidence>
<accession>R4XG98</accession>
<dbReference type="STRING" id="1097556.R4XG98"/>
<dbReference type="EMBL" id="CAHR02000305">
    <property type="protein sequence ID" value="CCG84780.1"/>
    <property type="molecule type" value="Genomic_DNA"/>
</dbReference>
<comment type="caution">
    <text evidence="1">The sequence shown here is derived from an EMBL/GenBank/DDBJ whole genome shotgun (WGS) entry which is preliminary data.</text>
</comment>
<name>R4XG98_TAPDE</name>
<evidence type="ECO:0000313" key="2">
    <source>
        <dbReference type="Proteomes" id="UP000013776"/>
    </source>
</evidence>
<proteinExistence type="predicted"/>
<reference evidence="1 2" key="1">
    <citation type="journal article" date="2013" name="MBio">
        <title>Genome sequencing of the plant pathogen Taphrina deformans, the causal agent of peach leaf curl.</title>
        <authorList>
            <person name="Cisse O.H."/>
            <person name="Almeida J.M.G.C.F."/>
            <person name="Fonseca A."/>
            <person name="Kumar A.A."/>
            <person name="Salojaervi J."/>
            <person name="Overmyer K."/>
            <person name="Hauser P.M."/>
            <person name="Pagni M."/>
        </authorList>
    </citation>
    <scope>NUCLEOTIDE SEQUENCE [LARGE SCALE GENOMIC DNA]</scope>
    <source>
        <strain evidence="2">PYCC 5710 / ATCC 11124 / CBS 356.35 / IMI 108563 / JCM 9778 / NBRC 8474</strain>
    </source>
</reference>
<dbReference type="AlphaFoldDB" id="R4XG98"/>
<dbReference type="Proteomes" id="UP000013776">
    <property type="component" value="Unassembled WGS sequence"/>
</dbReference>
<sequence length="449" mass="49974">MVISVDVEGRHWTAISRDTASTNPVVLEGIRRPYGAQPGPFDDKCINVLRTFKLGTEEVLISGDGLGRVIVRNVRTIDKQPLCFNVGTSVWGLDVRNRLLAVSCNSHDVYLFNLESASADTTPSAQLHECVILRGACSNIPNVSISSNQKVIACVDITCQVTIWNLEEEVVHLKAGIVRAANMGLAYYQWDSAWSCTWIHRDSFRTVREGYLAKPINKSGVSNPVRSLLPKLDWWNSVGADVYPELQPTPGSPGFSMREVMLCLSFAQQGFSPEPEFESHWQKEKLADFISYVPVDLEDANPDLLLIATVDMVALLHSSNLKKIHAICYYPFGSKWTTGDNFERINMVKVLSNLGLVAIASQKGQVCILELVKHVDQTVGTRHASYSFRCHSIHPNIKDIPLEDGELLGMEFLAVASDQAELLMLFRSGRMHIVRFAVQNDLDLANVYV</sequence>
<organism evidence="1 2">
    <name type="scientific">Taphrina deformans (strain PYCC 5710 / ATCC 11124 / CBS 356.35 / IMI 108563 / JCM 9778 / NBRC 8474)</name>
    <name type="common">Peach leaf curl fungus</name>
    <name type="synonym">Lalaria deformans</name>
    <dbReference type="NCBI Taxonomy" id="1097556"/>
    <lineage>
        <taxon>Eukaryota</taxon>
        <taxon>Fungi</taxon>
        <taxon>Dikarya</taxon>
        <taxon>Ascomycota</taxon>
        <taxon>Taphrinomycotina</taxon>
        <taxon>Taphrinomycetes</taxon>
        <taxon>Taphrinales</taxon>
        <taxon>Taphrinaceae</taxon>
        <taxon>Taphrina</taxon>
    </lineage>
</organism>
<dbReference type="InterPro" id="IPR015943">
    <property type="entry name" value="WD40/YVTN_repeat-like_dom_sf"/>
</dbReference>
<keyword evidence="2" id="KW-1185">Reference proteome</keyword>
<dbReference type="OrthoDB" id="4068815at2759"/>
<dbReference type="Gene3D" id="2.130.10.10">
    <property type="entry name" value="YVTN repeat-like/Quinoprotein amine dehydrogenase"/>
    <property type="match status" value="1"/>
</dbReference>